<accession>A0ABV3DUZ0</accession>
<protein>
    <recommendedName>
        <fullName evidence="4">Lipoprotein</fullName>
    </recommendedName>
</protein>
<feature type="region of interest" description="Disordered" evidence="1">
    <location>
        <begin position="32"/>
        <end position="70"/>
    </location>
</feature>
<comment type="caution">
    <text evidence="2">The sequence shown here is derived from an EMBL/GenBank/DDBJ whole genome shotgun (WGS) entry which is preliminary data.</text>
</comment>
<evidence type="ECO:0008006" key="4">
    <source>
        <dbReference type="Google" id="ProtNLM"/>
    </source>
</evidence>
<evidence type="ECO:0000313" key="3">
    <source>
        <dbReference type="Proteomes" id="UP001551482"/>
    </source>
</evidence>
<feature type="compositionally biased region" description="Low complexity" evidence="1">
    <location>
        <begin position="51"/>
        <end position="63"/>
    </location>
</feature>
<dbReference type="RefSeq" id="WP_358363714.1">
    <property type="nucleotide sequence ID" value="NZ_JBEZFP010000182.1"/>
</dbReference>
<feature type="compositionally biased region" description="Low complexity" evidence="1">
    <location>
        <begin position="221"/>
        <end position="238"/>
    </location>
</feature>
<proteinExistence type="predicted"/>
<feature type="region of interest" description="Disordered" evidence="1">
    <location>
        <begin position="204"/>
        <end position="238"/>
    </location>
</feature>
<keyword evidence="3" id="KW-1185">Reference proteome</keyword>
<gene>
    <name evidence="2" type="ORF">AB0C36_39410</name>
</gene>
<reference evidence="2 3" key="1">
    <citation type="submission" date="2024-06" db="EMBL/GenBank/DDBJ databases">
        <title>The Natural Products Discovery Center: Release of the First 8490 Sequenced Strains for Exploring Actinobacteria Biosynthetic Diversity.</title>
        <authorList>
            <person name="Kalkreuter E."/>
            <person name="Kautsar S.A."/>
            <person name="Yang D."/>
            <person name="Bader C.D."/>
            <person name="Teijaro C.N."/>
            <person name="Fluegel L."/>
            <person name="Davis C.M."/>
            <person name="Simpson J.R."/>
            <person name="Lauterbach L."/>
            <person name="Steele A.D."/>
            <person name="Gui C."/>
            <person name="Meng S."/>
            <person name="Li G."/>
            <person name="Viehrig K."/>
            <person name="Ye F."/>
            <person name="Su P."/>
            <person name="Kiefer A.F."/>
            <person name="Nichols A."/>
            <person name="Cepeda A.J."/>
            <person name="Yan W."/>
            <person name="Fan B."/>
            <person name="Jiang Y."/>
            <person name="Adhikari A."/>
            <person name="Zheng C.-J."/>
            <person name="Schuster L."/>
            <person name="Cowan T.M."/>
            <person name="Smanski M.J."/>
            <person name="Chevrette M.G."/>
            <person name="De Carvalho L.P.S."/>
            <person name="Shen B."/>
        </authorList>
    </citation>
    <scope>NUCLEOTIDE SEQUENCE [LARGE SCALE GENOMIC DNA]</scope>
    <source>
        <strain evidence="2 3">NPDC048946</strain>
    </source>
</reference>
<name>A0ABV3DUZ0_9ACTN</name>
<organism evidence="2 3">
    <name type="scientific">Streptodolium elevatio</name>
    <dbReference type="NCBI Taxonomy" id="3157996"/>
    <lineage>
        <taxon>Bacteria</taxon>
        <taxon>Bacillati</taxon>
        <taxon>Actinomycetota</taxon>
        <taxon>Actinomycetes</taxon>
        <taxon>Kitasatosporales</taxon>
        <taxon>Streptomycetaceae</taxon>
        <taxon>Streptodolium</taxon>
    </lineage>
</organism>
<evidence type="ECO:0000256" key="1">
    <source>
        <dbReference type="SAM" id="MobiDB-lite"/>
    </source>
</evidence>
<dbReference type="Proteomes" id="UP001551482">
    <property type="component" value="Unassembled WGS sequence"/>
</dbReference>
<dbReference type="EMBL" id="JBEZFP010000182">
    <property type="protein sequence ID" value="MEU8139550.1"/>
    <property type="molecule type" value="Genomic_DNA"/>
</dbReference>
<sequence length="238" mass="24941">MPAVLAAGLFAAACGDGTGVVDAGEARKVVPPPTAQPLWADQTVPVPPQEPAATPSPGATTPERPAPTPVPVAVPEGDDVRGLDARAVMLADPLVDTDAKTEVRRCPDACGLRPPVYRDLTGDGRPELITSVTDRRGGTGTYAYTIAGGQVFDIFWYFGDHYAVDGLGEDLVVRQAVAAPGDARENPSLLYRTRFRWNGREMEPIGTETEFRQQPPLVPNGGSPSASPSATTTPGSTP</sequence>
<evidence type="ECO:0000313" key="2">
    <source>
        <dbReference type="EMBL" id="MEU8139550.1"/>
    </source>
</evidence>